<organism evidence="1 2">
    <name type="scientific">Stieleria neptunia</name>
    <dbReference type="NCBI Taxonomy" id="2527979"/>
    <lineage>
        <taxon>Bacteria</taxon>
        <taxon>Pseudomonadati</taxon>
        <taxon>Planctomycetota</taxon>
        <taxon>Planctomycetia</taxon>
        <taxon>Pirellulales</taxon>
        <taxon>Pirellulaceae</taxon>
        <taxon>Stieleria</taxon>
    </lineage>
</organism>
<dbReference type="Proteomes" id="UP000319004">
    <property type="component" value="Chromosome"/>
</dbReference>
<dbReference type="AlphaFoldDB" id="A0A518HHU6"/>
<dbReference type="OrthoDB" id="281460at2"/>
<accession>A0A518HHU6</accession>
<dbReference type="EMBL" id="CP037423">
    <property type="protein sequence ID" value="QDV40402.1"/>
    <property type="molecule type" value="Genomic_DNA"/>
</dbReference>
<proteinExistence type="predicted"/>
<reference evidence="1 2" key="1">
    <citation type="submission" date="2019-03" db="EMBL/GenBank/DDBJ databases">
        <title>Deep-cultivation of Planctomycetes and their phenomic and genomic characterization uncovers novel biology.</title>
        <authorList>
            <person name="Wiegand S."/>
            <person name="Jogler M."/>
            <person name="Boedeker C."/>
            <person name="Pinto D."/>
            <person name="Vollmers J."/>
            <person name="Rivas-Marin E."/>
            <person name="Kohn T."/>
            <person name="Peeters S.H."/>
            <person name="Heuer A."/>
            <person name="Rast P."/>
            <person name="Oberbeckmann S."/>
            <person name="Bunk B."/>
            <person name="Jeske O."/>
            <person name="Meyerdierks A."/>
            <person name="Storesund J.E."/>
            <person name="Kallscheuer N."/>
            <person name="Luecker S."/>
            <person name="Lage O.M."/>
            <person name="Pohl T."/>
            <person name="Merkel B.J."/>
            <person name="Hornburger P."/>
            <person name="Mueller R.-W."/>
            <person name="Bruemmer F."/>
            <person name="Labrenz M."/>
            <person name="Spormann A.M."/>
            <person name="Op den Camp H."/>
            <person name="Overmann J."/>
            <person name="Amann R."/>
            <person name="Jetten M.S.M."/>
            <person name="Mascher T."/>
            <person name="Medema M.H."/>
            <person name="Devos D.P."/>
            <person name="Kaster A.-K."/>
            <person name="Ovreas L."/>
            <person name="Rohde M."/>
            <person name="Galperin M.Y."/>
            <person name="Jogler C."/>
        </authorList>
    </citation>
    <scope>NUCLEOTIDE SEQUENCE [LARGE SCALE GENOMIC DNA]</scope>
    <source>
        <strain evidence="1 2">Enr13</strain>
    </source>
</reference>
<protein>
    <recommendedName>
        <fullName evidence="3">Antitoxin ParD1</fullName>
    </recommendedName>
</protein>
<evidence type="ECO:0000313" key="2">
    <source>
        <dbReference type="Proteomes" id="UP000319004"/>
    </source>
</evidence>
<dbReference type="KEGG" id="snep:Enr13x_02080"/>
<dbReference type="Gene3D" id="6.10.10.120">
    <property type="entry name" value="Antitoxin ParD1-like"/>
    <property type="match status" value="1"/>
</dbReference>
<name>A0A518HHU6_9BACT</name>
<dbReference type="InterPro" id="IPR038296">
    <property type="entry name" value="ParD_sf"/>
</dbReference>
<keyword evidence="2" id="KW-1185">Reference proteome</keyword>
<evidence type="ECO:0000313" key="1">
    <source>
        <dbReference type="EMBL" id="QDV40402.1"/>
    </source>
</evidence>
<sequence length="82" mass="9169">MNFNLPVEANDYVKSLVAQGRYQSEEEAVIEGIRLLKGREELRAKIAVGVSQLDHSESFDELTVFADVEEEIRRAESSGNQG</sequence>
<gene>
    <name evidence="1" type="ORF">Enr13x_02080</name>
</gene>
<evidence type="ECO:0008006" key="3">
    <source>
        <dbReference type="Google" id="ProtNLM"/>
    </source>
</evidence>